<dbReference type="NCBIfam" id="TIGR04141">
    <property type="entry name" value="TIGR04141 family sporadically distributed protein"/>
    <property type="match status" value="1"/>
</dbReference>
<keyword evidence="2" id="KW-1185">Reference proteome</keyword>
<comment type="caution">
    <text evidence="1">The sequence shown here is derived from an EMBL/GenBank/DDBJ whole genome shotgun (WGS) entry which is preliminary data.</text>
</comment>
<evidence type="ECO:0000313" key="2">
    <source>
        <dbReference type="Proteomes" id="UP001236795"/>
    </source>
</evidence>
<dbReference type="InterPro" id="IPR026487">
    <property type="entry name" value="CHP04141"/>
</dbReference>
<proteinExistence type="predicted"/>
<protein>
    <submittedName>
        <fullName evidence="1">Uncharacterized protein (TIGR04141 family)</fullName>
    </submittedName>
</protein>
<dbReference type="Proteomes" id="UP001236795">
    <property type="component" value="Unassembled WGS sequence"/>
</dbReference>
<organism evidence="1 2">
    <name type="scientific">Streptomyces thermodiastaticus</name>
    <dbReference type="NCBI Taxonomy" id="44061"/>
    <lineage>
        <taxon>Bacteria</taxon>
        <taxon>Bacillati</taxon>
        <taxon>Actinomycetota</taxon>
        <taxon>Actinomycetes</taxon>
        <taxon>Kitasatosporales</taxon>
        <taxon>Streptomycetaceae</taxon>
        <taxon>Streptomyces</taxon>
    </lineage>
</organism>
<dbReference type="Pfam" id="PF19614">
    <property type="entry name" value="DUF6119"/>
    <property type="match status" value="1"/>
</dbReference>
<accession>A0ABU0KA32</accession>
<dbReference type="RefSeq" id="WP_258905976.1">
    <property type="nucleotide sequence ID" value="NZ_JAUSWC010000001.1"/>
</dbReference>
<evidence type="ECO:0000313" key="1">
    <source>
        <dbReference type="EMBL" id="MDQ0485515.1"/>
    </source>
</evidence>
<gene>
    <name evidence="1" type="ORF">QO019_000345</name>
</gene>
<reference evidence="1 2" key="1">
    <citation type="submission" date="2023-07" db="EMBL/GenBank/DDBJ databases">
        <title>Genomic Encyclopedia of Type Strains, Phase IV (KMG-IV): sequencing the most valuable type-strain genomes for metagenomic binning, comparative biology and taxonomic classification.</title>
        <authorList>
            <person name="Goeker M."/>
        </authorList>
    </citation>
    <scope>NUCLEOTIDE SEQUENCE [LARGE SCALE GENOMIC DNA]</scope>
    <source>
        <strain evidence="1 2">DSM 40573</strain>
    </source>
</reference>
<dbReference type="EMBL" id="JAUSWC010000001">
    <property type="protein sequence ID" value="MDQ0485515.1"/>
    <property type="molecule type" value="Genomic_DNA"/>
</dbReference>
<sequence length="556" mass="61218">MSKGKATRKSTLYRLTLPDSGETDLRTCVRKRYLESDSHSVEAFALGDVDGLVVTGGVRKDRADWCDVIQTITGVDVDVASQAAAGLVIARTPTAVYALTYGVGYHMLEAEYKDDDFGLRFATRSLDEDGVIRIRNLIMDGRGRVDESSVSRGDRIDGFGIDRYGAIVKRLSGTVSDIALASIRGGRRSQIRVECAGSAIKLPLATQVDDFLSDLRAIEEVCARQPHPDLLFIDRVRALPASSPKVREARQVLEELLANPAGERLALGVPEQCLDGINSAQCFRLKGPGRPRMEVADLDLSDLLEYVRHKPAGCRLETLERVRVTLFSDEDCQTPASSAVKGTHWLLADVPVGHARFFYSHGQWYEVGAQFVETLEDELRELLGKAPTVSLPPWPKGPRVKNRDSHDEDWYNKQVAEQKGHTLFDKSNPVTTKFRGGGLEICDVLGPEGQLICVKKADSKTSPLNHLFAQASVAVEALRTDPEMRAAFQRQVADRAAGDQAPDSGSFHVVLGILLKDGEDISVTSLFAFAQVSLLQHVRRMRAMNAEVEVITIRRQ</sequence>
<name>A0ABU0KA32_9ACTN</name>